<gene>
    <name evidence="2" type="ORF">QEZ41_07285</name>
</gene>
<keyword evidence="3" id="KW-1185">Reference proteome</keyword>
<feature type="domain" description="HDOD" evidence="1">
    <location>
        <begin position="23"/>
        <end position="206"/>
    </location>
</feature>
<dbReference type="InterPro" id="IPR052340">
    <property type="entry name" value="RNase_Y/CdgJ"/>
</dbReference>
<name>A0ABT7SPE7_9GAMM</name>
<dbReference type="Gene3D" id="1.10.3210.10">
    <property type="entry name" value="Hypothetical protein af1432"/>
    <property type="match status" value="1"/>
</dbReference>
<dbReference type="Pfam" id="PF08668">
    <property type="entry name" value="HDOD"/>
    <property type="match status" value="1"/>
</dbReference>
<dbReference type="CDD" id="cd00077">
    <property type="entry name" value="HDc"/>
    <property type="match status" value="1"/>
</dbReference>
<dbReference type="PANTHER" id="PTHR33525">
    <property type="match status" value="1"/>
</dbReference>
<comment type="caution">
    <text evidence="2">The sequence shown here is derived from an EMBL/GenBank/DDBJ whole genome shotgun (WGS) entry which is preliminary data.</text>
</comment>
<protein>
    <submittedName>
        <fullName evidence="2">HDOD domain-containing protein</fullName>
    </submittedName>
</protein>
<proteinExistence type="predicted"/>
<dbReference type="RefSeq" id="WP_289410737.1">
    <property type="nucleotide sequence ID" value="NZ_JAUCDY010000007.1"/>
</dbReference>
<sequence>MKERAQNLLKTIQTDILSNRLILPSLPEVAIRVRELAADSDCSVSVLEREVAKDAAIAARLIKVANSSALRRGIPVTALKQAIMSLGFNQVRSLVTQLAILQTMRGSKDTARLQGFVASGLHISALCHNLAAQHVGLDAELASLGGLLHDIGKLPLRDFLLQRVELSKLERLQFELVLHPYVGAMLLKHWGMTGELVQMARWHEAVLRETGKAEPDYVDVVIAANILHYGTQKGRYAKYAEMSIPAIIKCTSKSTDALNVSQAEQRMQLSQALASA</sequence>
<reference evidence="2 3" key="1">
    <citation type="submission" date="2023-06" db="EMBL/GenBank/DDBJ databases">
        <title>Thiopseudomonas sp. CY1220 draft genome sequence.</title>
        <authorList>
            <person name="Zhao G."/>
            <person name="An M."/>
        </authorList>
    </citation>
    <scope>NUCLEOTIDE SEQUENCE [LARGE SCALE GENOMIC DNA]</scope>
    <source>
        <strain evidence="2 3">CY1220</strain>
    </source>
</reference>
<evidence type="ECO:0000313" key="3">
    <source>
        <dbReference type="Proteomes" id="UP001241056"/>
    </source>
</evidence>
<dbReference type="Proteomes" id="UP001241056">
    <property type="component" value="Unassembled WGS sequence"/>
</dbReference>
<accession>A0ABT7SPE7</accession>
<dbReference type="InterPro" id="IPR013976">
    <property type="entry name" value="HDOD"/>
</dbReference>
<dbReference type="PROSITE" id="PS51833">
    <property type="entry name" value="HDOD"/>
    <property type="match status" value="1"/>
</dbReference>
<evidence type="ECO:0000313" key="2">
    <source>
        <dbReference type="EMBL" id="MDM7858078.1"/>
    </source>
</evidence>
<dbReference type="PANTHER" id="PTHR33525:SF3">
    <property type="entry name" value="RIBONUCLEASE Y"/>
    <property type="match status" value="1"/>
</dbReference>
<evidence type="ECO:0000259" key="1">
    <source>
        <dbReference type="PROSITE" id="PS51833"/>
    </source>
</evidence>
<dbReference type="InterPro" id="IPR003607">
    <property type="entry name" value="HD/PDEase_dom"/>
</dbReference>
<dbReference type="SUPFAM" id="SSF109604">
    <property type="entry name" value="HD-domain/PDEase-like"/>
    <property type="match status" value="1"/>
</dbReference>
<organism evidence="2 3">
    <name type="scientific">Thiopseudomonas acetoxidans</name>
    <dbReference type="NCBI Taxonomy" id="3041622"/>
    <lineage>
        <taxon>Bacteria</taxon>
        <taxon>Pseudomonadati</taxon>
        <taxon>Pseudomonadota</taxon>
        <taxon>Gammaproteobacteria</taxon>
        <taxon>Pseudomonadales</taxon>
        <taxon>Pseudomonadaceae</taxon>
        <taxon>Thiopseudomonas</taxon>
    </lineage>
</organism>
<dbReference type="EMBL" id="JAUCDY010000007">
    <property type="protein sequence ID" value="MDM7858078.1"/>
    <property type="molecule type" value="Genomic_DNA"/>
</dbReference>